<evidence type="ECO:0000256" key="1">
    <source>
        <dbReference type="SAM" id="MobiDB-lite"/>
    </source>
</evidence>
<evidence type="ECO:0000313" key="2">
    <source>
        <dbReference type="EMBL" id="KAG5212798.1"/>
    </source>
</evidence>
<organism evidence="2 3">
    <name type="scientific">Ovis aries</name>
    <name type="common">Sheep</name>
    <dbReference type="NCBI Taxonomy" id="9940"/>
    <lineage>
        <taxon>Eukaryota</taxon>
        <taxon>Metazoa</taxon>
        <taxon>Chordata</taxon>
        <taxon>Craniata</taxon>
        <taxon>Vertebrata</taxon>
        <taxon>Euteleostomi</taxon>
        <taxon>Mammalia</taxon>
        <taxon>Eutheria</taxon>
        <taxon>Laurasiatheria</taxon>
        <taxon>Artiodactyla</taxon>
        <taxon>Ruminantia</taxon>
        <taxon>Pecora</taxon>
        <taxon>Bovidae</taxon>
        <taxon>Caprinae</taxon>
        <taxon>Ovis</taxon>
    </lineage>
</organism>
<feature type="region of interest" description="Disordered" evidence="1">
    <location>
        <begin position="64"/>
        <end position="95"/>
    </location>
</feature>
<name>A0A836D4X9_SHEEP</name>
<evidence type="ECO:0000313" key="3">
    <source>
        <dbReference type="Proteomes" id="UP000664991"/>
    </source>
</evidence>
<comment type="caution">
    <text evidence="2">The sequence shown here is derived from an EMBL/GenBank/DDBJ whole genome shotgun (WGS) entry which is preliminary data.</text>
</comment>
<sequence length="95" mass="10690">MPRDKPCRPSALEQRPPVTACESVPCRVQARAQRPQVPAIQCLYWQEKRNGILYRLFERRKEKASVVGLNDSTPDGKPAKRLPSMAAAPPRPETP</sequence>
<dbReference type="Proteomes" id="UP000664991">
    <property type="component" value="Unassembled WGS sequence"/>
</dbReference>
<reference evidence="2 3" key="1">
    <citation type="submission" date="2020-12" db="EMBL/GenBank/DDBJ databases">
        <title>De novo assembly of Tibetan sheep genome.</title>
        <authorList>
            <person name="Li X."/>
        </authorList>
    </citation>
    <scope>NUCLEOTIDE SEQUENCE [LARGE SCALE GENOMIC DNA]</scope>
    <source>
        <tissue evidence="2">Heart</tissue>
    </source>
</reference>
<dbReference type="AlphaFoldDB" id="A0A836D4X9"/>
<protein>
    <submittedName>
        <fullName evidence="2">Uncharacterized protein</fullName>
    </submittedName>
</protein>
<gene>
    <name evidence="2" type="ORF">JEQ12_015227</name>
</gene>
<dbReference type="EMBL" id="JAEMGP010000003">
    <property type="protein sequence ID" value="KAG5212798.1"/>
    <property type="molecule type" value="Genomic_DNA"/>
</dbReference>
<accession>A0A836D4X9</accession>
<proteinExistence type="predicted"/>